<dbReference type="EMBL" id="UGJE01000002">
    <property type="protein sequence ID" value="STQ86258.1"/>
    <property type="molecule type" value="Genomic_DNA"/>
</dbReference>
<keyword evidence="2" id="KW-0812">Transmembrane</keyword>
<proteinExistence type="predicted"/>
<dbReference type="RefSeq" id="WP_034559405.1">
    <property type="nucleotide sequence ID" value="NZ_FZML01000010.1"/>
</dbReference>
<dbReference type="EMBL" id="JRPD02000001">
    <property type="protein sequence ID" value="TLE01640.1"/>
    <property type="molecule type" value="Genomic_DNA"/>
</dbReference>
<keyword evidence="2" id="KW-1133">Transmembrane helix</keyword>
<protein>
    <submittedName>
        <fullName evidence="3">Motility integral membrane protein</fullName>
    </submittedName>
</protein>
<sequence length="103" mass="12134">MLKQDNYLSFAIVVGFFLGLMIGVAKFEEPELMILWTILSTMGIYLIITVAISCFYLFMDCNGEKLHREKLEESLEHYRKEFDKKEREVQNIRSFIKGLRSTD</sequence>
<dbReference type="OrthoDB" id="5328458at2"/>
<reference evidence="3 6" key="2">
    <citation type="submission" date="2018-06" db="EMBL/GenBank/DDBJ databases">
        <authorList>
            <consortium name="Pathogen Informatics"/>
            <person name="Doyle S."/>
        </authorList>
    </citation>
    <scope>NUCLEOTIDE SEQUENCE [LARGE SCALE GENOMIC DNA]</scope>
    <source>
        <strain evidence="3 6">NCTC12714</strain>
    </source>
</reference>
<evidence type="ECO:0000256" key="1">
    <source>
        <dbReference type="SAM" id="Coils"/>
    </source>
</evidence>
<evidence type="ECO:0000313" key="6">
    <source>
        <dbReference type="Proteomes" id="UP000255139"/>
    </source>
</evidence>
<dbReference type="Proteomes" id="UP000029922">
    <property type="component" value="Unassembled WGS sequence"/>
</dbReference>
<evidence type="ECO:0000313" key="5">
    <source>
        <dbReference type="Proteomes" id="UP000029922"/>
    </source>
</evidence>
<keyword evidence="1" id="KW-0175">Coiled coil</keyword>
<evidence type="ECO:0000256" key="2">
    <source>
        <dbReference type="SAM" id="Phobius"/>
    </source>
</evidence>
<feature type="coiled-coil region" evidence="1">
    <location>
        <begin position="61"/>
        <end position="88"/>
    </location>
</feature>
<accession>A0A099TY54</accession>
<keyword evidence="2" id="KW-0472">Membrane</keyword>
<evidence type="ECO:0000313" key="3">
    <source>
        <dbReference type="EMBL" id="STQ86258.1"/>
    </source>
</evidence>
<evidence type="ECO:0000313" key="4">
    <source>
        <dbReference type="EMBL" id="TLE01640.1"/>
    </source>
</evidence>
<reference evidence="4 5" key="1">
    <citation type="journal article" date="2014" name="Genome Announc.">
        <title>Draft genome sequences of eight enterohepatic helicobacter species isolated from both laboratory and wild rodents.</title>
        <authorList>
            <person name="Sheh A."/>
            <person name="Shen Z."/>
            <person name="Fox J.G."/>
        </authorList>
    </citation>
    <scope>NUCLEOTIDE SEQUENCE [LARGE SCALE GENOMIC DNA]</scope>
    <source>
        <strain evidence="4 5">ST1</strain>
    </source>
</reference>
<dbReference type="Proteomes" id="UP000255139">
    <property type="component" value="Unassembled WGS sequence"/>
</dbReference>
<keyword evidence="6" id="KW-1185">Reference proteome</keyword>
<feature type="transmembrane region" description="Helical" evidence="2">
    <location>
        <begin position="7"/>
        <end position="27"/>
    </location>
</feature>
<dbReference type="STRING" id="216.LS73_09390"/>
<name>A0A099TY54_9HELI</name>
<gene>
    <name evidence="4" type="ORF">LS73_000410</name>
    <name evidence="3" type="ORF">NCTC12714_01062</name>
</gene>
<feature type="transmembrane region" description="Helical" evidence="2">
    <location>
        <begin position="33"/>
        <end position="58"/>
    </location>
</feature>
<dbReference type="AlphaFoldDB" id="A0A099TY54"/>
<organism evidence="3 6">
    <name type="scientific">Helicobacter muridarum</name>
    <dbReference type="NCBI Taxonomy" id="216"/>
    <lineage>
        <taxon>Bacteria</taxon>
        <taxon>Pseudomonadati</taxon>
        <taxon>Campylobacterota</taxon>
        <taxon>Epsilonproteobacteria</taxon>
        <taxon>Campylobacterales</taxon>
        <taxon>Helicobacteraceae</taxon>
        <taxon>Helicobacter</taxon>
    </lineage>
</organism>